<protein>
    <submittedName>
        <fullName evidence="1">Uncharacterized protein</fullName>
    </submittedName>
</protein>
<gene>
    <name evidence="1" type="ORF">SAMN04488518_102302</name>
</gene>
<organism evidence="1 2">
    <name type="scientific">Pseudovibrio ascidiaceicola</name>
    <dbReference type="NCBI Taxonomy" id="285279"/>
    <lineage>
        <taxon>Bacteria</taxon>
        <taxon>Pseudomonadati</taxon>
        <taxon>Pseudomonadota</taxon>
        <taxon>Alphaproteobacteria</taxon>
        <taxon>Hyphomicrobiales</taxon>
        <taxon>Stappiaceae</taxon>
        <taxon>Pseudovibrio</taxon>
    </lineage>
</organism>
<proteinExistence type="predicted"/>
<name>A0A1I3X1H6_9HYPH</name>
<sequence length="50" mass="5455">MICLDGADDDHIVVGSRSTQSVTSWNRLSYLTSTLDTVDFGEVDELVHVG</sequence>
<accession>A0A1I3X1H6</accession>
<reference evidence="1 2" key="1">
    <citation type="submission" date="2016-10" db="EMBL/GenBank/DDBJ databases">
        <authorList>
            <person name="Varghese N."/>
            <person name="Submissions S."/>
        </authorList>
    </citation>
    <scope>NUCLEOTIDE SEQUENCE [LARGE SCALE GENOMIC DNA]</scope>
    <source>
        <strain evidence="1 2">DSM 16392</strain>
    </source>
</reference>
<dbReference type="EMBL" id="FOSK01000002">
    <property type="protein sequence ID" value="SFK13169.1"/>
    <property type="molecule type" value="Genomic_DNA"/>
</dbReference>
<keyword evidence="2" id="KW-1185">Reference proteome</keyword>
<evidence type="ECO:0000313" key="1">
    <source>
        <dbReference type="EMBL" id="SFK13169.1"/>
    </source>
</evidence>
<evidence type="ECO:0000313" key="2">
    <source>
        <dbReference type="Proteomes" id="UP000199598"/>
    </source>
</evidence>
<comment type="caution">
    <text evidence="1">The sequence shown here is derived from an EMBL/GenBank/DDBJ whole genome shotgun (WGS) entry which is preliminary data.</text>
</comment>
<dbReference type="Proteomes" id="UP000199598">
    <property type="component" value="Unassembled WGS sequence"/>
</dbReference>